<reference evidence="2" key="1">
    <citation type="journal article" date="2023" name="Plant J.">
        <title>The genome of the king protea, Protea cynaroides.</title>
        <authorList>
            <person name="Chang J."/>
            <person name="Duong T.A."/>
            <person name="Schoeman C."/>
            <person name="Ma X."/>
            <person name="Roodt D."/>
            <person name="Barker N."/>
            <person name="Li Z."/>
            <person name="Van de Peer Y."/>
            <person name="Mizrachi E."/>
        </authorList>
    </citation>
    <scope>NUCLEOTIDE SEQUENCE</scope>
    <source>
        <tissue evidence="2">Young leaves</tissue>
    </source>
</reference>
<accession>A0A9Q0R3R4</accession>
<feature type="compositionally biased region" description="Polar residues" evidence="1">
    <location>
        <begin position="156"/>
        <end position="165"/>
    </location>
</feature>
<feature type="region of interest" description="Disordered" evidence="1">
    <location>
        <begin position="156"/>
        <end position="207"/>
    </location>
</feature>
<proteinExistence type="predicted"/>
<evidence type="ECO:0000256" key="1">
    <source>
        <dbReference type="SAM" id="MobiDB-lite"/>
    </source>
</evidence>
<keyword evidence="3" id="KW-1185">Reference proteome</keyword>
<sequence>MKEKLLLVRIKKKLPFQVPVFLRQMLLVPPALDRDYGNDIEEEIVEEEIVRAAIEASKREAEEGYPNQPFDIASESSTPGIQQRQPRLEDTELAHAVSLSLKTAEEEKARHEQGALVGAPLKHDFSPSDIGELGKLPSPNERIWFFGQGTSSQFKLEAGSSSVQDETAEDVEEQPLVRHRSRHVTFGSMESSKDIGEMMDSPPSSPR</sequence>
<feature type="compositionally biased region" description="Polar residues" evidence="1">
    <location>
        <begin position="74"/>
        <end position="85"/>
    </location>
</feature>
<comment type="caution">
    <text evidence="2">The sequence shown here is derived from an EMBL/GenBank/DDBJ whole genome shotgun (WGS) entry which is preliminary data.</text>
</comment>
<dbReference type="OrthoDB" id="1920064at2759"/>
<dbReference type="Proteomes" id="UP001141806">
    <property type="component" value="Unassembled WGS sequence"/>
</dbReference>
<evidence type="ECO:0000313" key="2">
    <source>
        <dbReference type="EMBL" id="KAJ4981974.1"/>
    </source>
</evidence>
<feature type="region of interest" description="Disordered" evidence="1">
    <location>
        <begin position="60"/>
        <end position="88"/>
    </location>
</feature>
<dbReference type="EMBL" id="JAMYWD010000001">
    <property type="protein sequence ID" value="KAJ4981974.1"/>
    <property type="molecule type" value="Genomic_DNA"/>
</dbReference>
<gene>
    <name evidence="2" type="ORF">NE237_032811</name>
</gene>
<dbReference type="AlphaFoldDB" id="A0A9Q0R3R4"/>
<dbReference type="Gene3D" id="6.10.140.100">
    <property type="match status" value="1"/>
</dbReference>
<organism evidence="2 3">
    <name type="scientific">Protea cynaroides</name>
    <dbReference type="NCBI Taxonomy" id="273540"/>
    <lineage>
        <taxon>Eukaryota</taxon>
        <taxon>Viridiplantae</taxon>
        <taxon>Streptophyta</taxon>
        <taxon>Embryophyta</taxon>
        <taxon>Tracheophyta</taxon>
        <taxon>Spermatophyta</taxon>
        <taxon>Magnoliopsida</taxon>
        <taxon>Proteales</taxon>
        <taxon>Proteaceae</taxon>
        <taxon>Protea</taxon>
    </lineage>
</organism>
<name>A0A9Q0R3R4_9MAGN</name>
<evidence type="ECO:0000313" key="3">
    <source>
        <dbReference type="Proteomes" id="UP001141806"/>
    </source>
</evidence>
<protein>
    <submittedName>
        <fullName evidence="2">Uncharacterized protein</fullName>
    </submittedName>
</protein>